<dbReference type="Proteomes" id="UP000176952">
    <property type="component" value="Unassembled WGS sequence"/>
</dbReference>
<dbReference type="InterPro" id="IPR027417">
    <property type="entry name" value="P-loop_NTPase"/>
</dbReference>
<name>A0A1G2B7F2_9BACT</name>
<dbReference type="EMBL" id="MHKD01000009">
    <property type="protein sequence ID" value="OGY84925.1"/>
    <property type="molecule type" value="Genomic_DNA"/>
</dbReference>
<proteinExistence type="predicted"/>
<dbReference type="AlphaFoldDB" id="A0A1G2B7F2"/>
<feature type="domain" description="ORC1/DEAH AAA+ ATPase" evidence="1">
    <location>
        <begin position="21"/>
        <end position="136"/>
    </location>
</feature>
<accession>A0A1G2B7F2</accession>
<reference evidence="2 3" key="1">
    <citation type="journal article" date="2016" name="Nat. Commun.">
        <title>Thousands of microbial genomes shed light on interconnected biogeochemical processes in an aquifer system.</title>
        <authorList>
            <person name="Anantharaman K."/>
            <person name="Brown C.T."/>
            <person name="Hug L.A."/>
            <person name="Sharon I."/>
            <person name="Castelle C.J."/>
            <person name="Probst A.J."/>
            <person name="Thomas B.C."/>
            <person name="Singh A."/>
            <person name="Wilkins M.J."/>
            <person name="Karaoz U."/>
            <person name="Brodie E.L."/>
            <person name="Williams K.H."/>
            <person name="Hubbard S.S."/>
            <person name="Banfield J.F."/>
        </authorList>
    </citation>
    <scope>NUCLEOTIDE SEQUENCE [LARGE SCALE GENOMIC DNA]</scope>
</reference>
<dbReference type="Pfam" id="PF13401">
    <property type="entry name" value="AAA_22"/>
    <property type="match status" value="1"/>
</dbReference>
<dbReference type="STRING" id="1798542.A3F54_04230"/>
<comment type="caution">
    <text evidence="2">The sequence shown here is derived from an EMBL/GenBank/DDBJ whole genome shotgun (WGS) entry which is preliminary data.</text>
</comment>
<organism evidence="2 3">
    <name type="scientific">Candidatus Kerfeldbacteria bacterium RIFCSPHIGHO2_12_FULL_48_17</name>
    <dbReference type="NCBI Taxonomy" id="1798542"/>
    <lineage>
        <taxon>Bacteria</taxon>
        <taxon>Candidatus Kerfeldiibacteriota</taxon>
    </lineage>
</organism>
<dbReference type="SUPFAM" id="SSF52540">
    <property type="entry name" value="P-loop containing nucleoside triphosphate hydrolases"/>
    <property type="match status" value="1"/>
</dbReference>
<dbReference type="InterPro" id="IPR049945">
    <property type="entry name" value="AAA_22"/>
</dbReference>
<sequence length="173" mass="19784">MQLYDYQQKVFEKITKSNDTRQRFAIRGEHGSGKTTLLMALWQHYEQQRKKVIYINGLIVGSATDTGFLVIAEELGIQGISSKVSSSWLRYVIVQELRIQQYGDKLLFLLDEMYACSGEFQGYLRALCEQRNCSLIATRHFQDESAKSPGYISPLYASPLEGIIQALHLHKSK</sequence>
<dbReference type="GO" id="GO:0016887">
    <property type="term" value="F:ATP hydrolysis activity"/>
    <property type="evidence" value="ECO:0007669"/>
    <property type="project" value="InterPro"/>
</dbReference>
<protein>
    <recommendedName>
        <fullName evidence="1">ORC1/DEAH AAA+ ATPase domain-containing protein</fullName>
    </recommendedName>
</protein>
<evidence type="ECO:0000313" key="3">
    <source>
        <dbReference type="Proteomes" id="UP000176952"/>
    </source>
</evidence>
<evidence type="ECO:0000313" key="2">
    <source>
        <dbReference type="EMBL" id="OGY84925.1"/>
    </source>
</evidence>
<dbReference type="Gene3D" id="3.40.50.300">
    <property type="entry name" value="P-loop containing nucleotide triphosphate hydrolases"/>
    <property type="match status" value="1"/>
</dbReference>
<gene>
    <name evidence="2" type="ORF">A3F54_04230</name>
</gene>
<evidence type="ECO:0000259" key="1">
    <source>
        <dbReference type="Pfam" id="PF13401"/>
    </source>
</evidence>